<dbReference type="Pfam" id="PF21447">
    <property type="entry name" value="Ppx-GppA_III"/>
    <property type="match status" value="1"/>
</dbReference>
<evidence type="ECO:0000259" key="2">
    <source>
        <dbReference type="Pfam" id="PF02541"/>
    </source>
</evidence>
<dbReference type="InterPro" id="IPR003607">
    <property type="entry name" value="HD/PDEase_dom"/>
</dbReference>
<evidence type="ECO:0000313" key="4">
    <source>
        <dbReference type="EMBL" id="AWY97695.1"/>
    </source>
</evidence>
<name>A0A2Z4U9I3_9FIRM</name>
<dbReference type="InterPro" id="IPR043129">
    <property type="entry name" value="ATPase_NBD"/>
</dbReference>
<dbReference type="GO" id="GO:0016462">
    <property type="term" value="F:pyrophosphatase activity"/>
    <property type="evidence" value="ECO:0007669"/>
    <property type="project" value="TreeGrafter"/>
</dbReference>
<proteinExistence type="inferred from homology"/>
<reference evidence="5" key="1">
    <citation type="submission" date="2018-06" db="EMBL/GenBank/DDBJ databases">
        <title>Description of Blautia argi sp. nov., a new anaerobic isolated from dog feces.</title>
        <authorList>
            <person name="Chang Y.-H."/>
            <person name="Paek J."/>
            <person name="Shin Y."/>
        </authorList>
    </citation>
    <scope>NUCLEOTIDE SEQUENCE [LARGE SCALE GENOMIC DNA]</scope>
    <source>
        <strain evidence="5">KCTC 15426</strain>
    </source>
</reference>
<dbReference type="OrthoDB" id="9814545at2"/>
<dbReference type="SUPFAM" id="SSF109604">
    <property type="entry name" value="HD-domain/PDEase-like"/>
    <property type="match status" value="1"/>
</dbReference>
<dbReference type="CDD" id="cd24006">
    <property type="entry name" value="ASKHA_NBD_PPX_GppA"/>
    <property type="match status" value="1"/>
</dbReference>
<dbReference type="PANTHER" id="PTHR30005:SF0">
    <property type="entry name" value="RETROGRADE REGULATION PROTEIN 2"/>
    <property type="match status" value="1"/>
</dbReference>
<evidence type="ECO:0000313" key="5">
    <source>
        <dbReference type="Proteomes" id="UP000250003"/>
    </source>
</evidence>
<feature type="domain" description="Ppx/GppA phosphatase N-terminal" evidence="2">
    <location>
        <begin position="24"/>
        <end position="307"/>
    </location>
</feature>
<dbReference type="SUPFAM" id="SSF53067">
    <property type="entry name" value="Actin-like ATPase domain"/>
    <property type="match status" value="2"/>
</dbReference>
<dbReference type="KEGG" id="blau:DQQ01_05530"/>
<dbReference type="Proteomes" id="UP000250003">
    <property type="component" value="Chromosome"/>
</dbReference>
<dbReference type="AlphaFoldDB" id="A0A2Z4U9I3"/>
<dbReference type="InterPro" id="IPR050273">
    <property type="entry name" value="GppA/Ppx_hydrolase"/>
</dbReference>
<comment type="similarity">
    <text evidence="1">Belongs to the GppA/Ppx family.</text>
</comment>
<evidence type="ECO:0000259" key="3">
    <source>
        <dbReference type="Pfam" id="PF21447"/>
    </source>
</evidence>
<dbReference type="CDD" id="cd00077">
    <property type="entry name" value="HDc"/>
    <property type="match status" value="1"/>
</dbReference>
<dbReference type="EMBL" id="CP030280">
    <property type="protein sequence ID" value="AWY97695.1"/>
    <property type="molecule type" value="Genomic_DNA"/>
</dbReference>
<evidence type="ECO:0000256" key="1">
    <source>
        <dbReference type="ARBA" id="ARBA00007125"/>
    </source>
</evidence>
<dbReference type="InterPro" id="IPR048950">
    <property type="entry name" value="Ppx_GppA_C"/>
</dbReference>
<dbReference type="Gene3D" id="3.30.420.40">
    <property type="match status" value="1"/>
</dbReference>
<gene>
    <name evidence="4" type="ORF">DQQ01_05530</name>
</gene>
<dbReference type="Gene3D" id="3.30.420.150">
    <property type="entry name" value="Exopolyphosphatase. Domain 2"/>
    <property type="match status" value="1"/>
</dbReference>
<sequence>MGVKTFAAIDVGSYNVCMDIYEISPRNGIRCINEVRSRLEIGRETYGEGKITFATAKELCRVLRDFTEIMKEYQVEEYRACATSTLQEAQNVWLVMEQVYQKTGIRVEILSNSEQRFYGYKSVAAKEASFEKIIQKGTAVMEVGGGNVQISLFDKDTLVTTQNFKMGSLRIKELLLPLEKETVHYERLVEELVHNQILGFKKLHVKDRKIEHIILMGNTFTERLFEKKESMTESRTISLETFMEEYRWVMAHSAEEVSVKLGVSLEYAEIMVPGMIIYRVFIEELGGQTMWLPGTHLNDGVAYDYAERRKLMKSKHNFENDILVSARNIAKRYMSSKNHTQAVAQNALAIFDGMKKLHGMGKRERLLLQIAILLHDCGNYISLSNASECAYEIIMSTEIIGLSHKERKMIAHMVKFIKMPFQYYGSADSRSEIDRKGYMTVAKLTAIIRVANVLDRSHRQKIEEIRAAVKEQELVLTVSAKEDLTLERGLLPEQADFFEEIFSIRPVLKVRMRK</sequence>
<accession>A0A2Z4U9I3</accession>
<organism evidence="4 5">
    <name type="scientific">Blautia argi</name>
    <dbReference type="NCBI Taxonomy" id="1912897"/>
    <lineage>
        <taxon>Bacteria</taxon>
        <taxon>Bacillati</taxon>
        <taxon>Bacillota</taxon>
        <taxon>Clostridia</taxon>
        <taxon>Lachnospirales</taxon>
        <taxon>Lachnospiraceae</taxon>
        <taxon>Blautia</taxon>
    </lineage>
</organism>
<dbReference type="InterPro" id="IPR003695">
    <property type="entry name" value="Ppx_GppA_N"/>
</dbReference>
<feature type="domain" description="Ppx/GppA phosphatase C-terminal" evidence="3">
    <location>
        <begin position="325"/>
        <end position="483"/>
    </location>
</feature>
<keyword evidence="5" id="KW-1185">Reference proteome</keyword>
<dbReference type="PANTHER" id="PTHR30005">
    <property type="entry name" value="EXOPOLYPHOSPHATASE"/>
    <property type="match status" value="1"/>
</dbReference>
<dbReference type="Pfam" id="PF02541">
    <property type="entry name" value="Ppx-GppA"/>
    <property type="match status" value="1"/>
</dbReference>
<dbReference type="RefSeq" id="WP_111919077.1">
    <property type="nucleotide sequence ID" value="NZ_CAUWHR010000001.1"/>
</dbReference>
<dbReference type="Gene3D" id="1.10.3210.10">
    <property type="entry name" value="Hypothetical protein af1432"/>
    <property type="match status" value="1"/>
</dbReference>
<protein>
    <submittedName>
        <fullName evidence="4">Exopolyphosphatase</fullName>
    </submittedName>
</protein>